<dbReference type="Proteomes" id="UP000240325">
    <property type="component" value="Segment"/>
</dbReference>
<dbReference type="EMBL" id="MF782455">
    <property type="protein sequence ID" value="ATZ80931.1"/>
    <property type="molecule type" value="Genomic_DNA"/>
</dbReference>
<dbReference type="InterPro" id="IPR048444">
    <property type="entry name" value="DNMK"/>
</dbReference>
<name>A0A2H4UVJ0_9VIRU</name>
<evidence type="ECO:0000313" key="1">
    <source>
        <dbReference type="EMBL" id="ATZ80931.1"/>
    </source>
</evidence>
<dbReference type="GO" id="GO:0016301">
    <property type="term" value="F:kinase activity"/>
    <property type="evidence" value="ECO:0007669"/>
    <property type="project" value="UniProtKB-KW"/>
</dbReference>
<keyword evidence="1" id="KW-0418">Kinase</keyword>
<keyword evidence="1" id="KW-0808">Transferase</keyword>
<sequence>MDKLPKIIGITGRKFTGKDTLGNYLVDTYGYTRLAYADALKDAVKAIFDFDDEQLYGNKKEDIDEYWGITPRQVLQFVGTDLFRNHICELLPTMGKDIWINVIKRKISNMTKRNQDAKFVITDIRFPNELQAIKDLYGTTIKIQRNDAHEKVNKQNAITNMQEIGSKLSILTDISPQDLAQYTKILEQITAKLQITNASKDLHESEALIDTLSTDITIDNNGTKKELFDTFDTIMNIA</sequence>
<accession>A0A2H4UVJ0</accession>
<gene>
    <name evidence="1" type="ORF">BMW23_0886</name>
</gene>
<dbReference type="InterPro" id="IPR027417">
    <property type="entry name" value="P-loop_NTPase"/>
</dbReference>
<keyword evidence="2" id="KW-1185">Reference proteome</keyword>
<evidence type="ECO:0000313" key="2">
    <source>
        <dbReference type="Proteomes" id="UP000240325"/>
    </source>
</evidence>
<protein>
    <submittedName>
        <fullName evidence="1">Monophosphate kinase</fullName>
    </submittedName>
</protein>
<reference evidence="1" key="1">
    <citation type="journal article" date="2017" name="Elife">
        <title>The kinetoplastid-infecting Bodo saltans virus (BsV), a window into the most abundant giant viruses in the sea.</title>
        <authorList>
            <person name="Deeg C.M."/>
            <person name="Chow C.-E.T."/>
            <person name="Suttle C.A."/>
        </authorList>
    </citation>
    <scope>NUCLEOTIDE SEQUENCE</scope>
    <source>
        <strain evidence="1">NG1</strain>
    </source>
</reference>
<dbReference type="SUPFAM" id="SSF52540">
    <property type="entry name" value="P-loop containing nucleoside triphosphate hydrolases"/>
    <property type="match status" value="1"/>
</dbReference>
<dbReference type="Gene3D" id="3.40.50.300">
    <property type="entry name" value="P-loop containing nucleotide triphosphate hydrolases"/>
    <property type="match status" value="1"/>
</dbReference>
<dbReference type="Pfam" id="PF21448">
    <property type="entry name" value="DNMK"/>
    <property type="match status" value="1"/>
</dbReference>
<proteinExistence type="predicted"/>
<organism evidence="1">
    <name type="scientific">Bodo saltans virus</name>
    <dbReference type="NCBI Taxonomy" id="2024608"/>
    <lineage>
        <taxon>Viruses</taxon>
        <taxon>Varidnaviria</taxon>
        <taxon>Bamfordvirae</taxon>
        <taxon>Nucleocytoviricota</taxon>
        <taxon>Megaviricetes</taxon>
        <taxon>Imitervirales</taxon>
        <taxon>Mimiviridae</taxon>
        <taxon>Klosneuvirinae</taxon>
        <taxon>Theiavirus</taxon>
        <taxon>Theiavirus salishense</taxon>
    </lineage>
</organism>